<dbReference type="InterPro" id="IPR005479">
    <property type="entry name" value="CPAse_ATP-bd"/>
</dbReference>
<sequence length="1210" mass="132750">MFSTVLIANRGEIAVRAIRTLKQLGVKSVAVYSEPDRNAAHVVMADIAIALNGEKAADSYLRIDKILAAAKETGAQAIYPGYGFLSESAEFADACESAGIVFIGPTADQIREFGLKHRARELAAAAHVPMTPGTGLLDSLEQALEEADRIGYPVMLKSTAGGGGIGLTRCDDAQALREAYDGVKRMGEQFFRDSGAFLERFVDQARHIEVQIFGDGKGRVVALGERDCSLQRRNQKVVEETPAPHLPAATRAALHSAAVKLGESVNYRSAGTVEFIYDGACDEFYFLEVNTRLQVEHPVTEMVTGLDLIECMLKVGADDPLDWVAMERAPQGSAIEVRIYAEDPLRNFLPSPGILTEVFFPEGVRVDGWVSTGTEVSAFYDPMIAKLIVHAEDREQAIAKLQTALAATRLHGISSNIDYLRQVVAEPRFLAGNVWTRMLDSCVFKPSIIEVLEPGTYSSIQDYPGRLGYWNVGVPPSGPMDDYAFQLANRIVGNHESAAGLEFTLQGPSLRFHCDAVIALTGADCPASLDGEEMPYWAPIQVKAGQVLKLGRATSGCRTYLAIRNGLDVPEYLGSRSTFALGQFGGHAGRTLRTADMLSISQPELAACTTPAPLSAPKAADPTLIPTYGNTWKIGVLYGPHGAPDFFTEESIEAFFEAEWVVHYNSNRLGIRLSGPKPSWARLDGGEAGLHPSNVHDCEYAIGAINFTGDFPVILAKDGPSLGGFVCPVTIAKAELWKIGQVKPGDKLTFHPISFEQAQLLEQAQMDNVRSLSANPVSDLPAPSLLPDNTSSATVLSELDATGHRPRVVYRQAGDNYILMEYGDNVLDIASRLRIHLLMEALNAKPIPGLEELAPGVRSLQLRYDSRVLHQQALVARLVELEDELEDVSRIKVPTRIIHLPIAFEDSATLGAVQRYQETVCSKAPWLPNNVDFLQRINGLETREQVRDIVCQANYLILGLGDVYLDAPCAVPLDPRHRLLSSKYNPARTFTAEGTVGIGGMYMCIYGMDSPGGYQLVGRTLPIWNKYSKNDQFKDGQPWLLHFFDQVKFYLVEEEELTEFREAFREGRAQIRIEETEFDFGQYKDFLEENAQSISEFQARQKQSFDAEIERWKEEGIDEPVEYERKEQPGDEPAGQKVCADLNGSIWKVLVEPGQTVEAGEKLVVVEAMKMEIVVTATVAGTVSSVRCQPGKPVVPGDVLLYIDDSQLSA</sequence>
<dbReference type="InterPro" id="IPR001882">
    <property type="entry name" value="Biotin_BS"/>
</dbReference>
<dbReference type="Pfam" id="PF02682">
    <property type="entry name" value="CT_C_D"/>
    <property type="match status" value="1"/>
</dbReference>
<dbReference type="InterPro" id="IPR011761">
    <property type="entry name" value="ATP-grasp"/>
</dbReference>
<dbReference type="InterPro" id="IPR000089">
    <property type="entry name" value="Biotin_lipoyl"/>
</dbReference>
<dbReference type="RefSeq" id="WP_206403363.1">
    <property type="nucleotide sequence ID" value="NZ_JAFGZD010000039.1"/>
</dbReference>
<dbReference type="Gene3D" id="3.30.470.20">
    <property type="entry name" value="ATP-grasp fold, B domain"/>
    <property type="match status" value="1"/>
</dbReference>
<dbReference type="InterPro" id="IPR005482">
    <property type="entry name" value="Biotin_COase_C"/>
</dbReference>
<dbReference type="SMART" id="SM00796">
    <property type="entry name" value="AHS1"/>
    <property type="match status" value="1"/>
</dbReference>
<keyword evidence="2 11" id="KW-0436">Ligase</keyword>
<evidence type="ECO:0000256" key="4">
    <source>
        <dbReference type="ARBA" id="ARBA00022801"/>
    </source>
</evidence>
<dbReference type="GO" id="GO:0004847">
    <property type="term" value="F:urea carboxylase activity"/>
    <property type="evidence" value="ECO:0007669"/>
    <property type="project" value="UniProtKB-EC"/>
</dbReference>
<name>A0ABT3C5C1_9PSED</name>
<comment type="caution">
    <text evidence="11">The sequence shown here is derived from an EMBL/GenBank/DDBJ whole genome shotgun (WGS) entry which is preliminary data.</text>
</comment>
<dbReference type="NCBIfam" id="TIGR00724">
    <property type="entry name" value="urea_amlyse_rel"/>
    <property type="match status" value="1"/>
</dbReference>
<evidence type="ECO:0000256" key="3">
    <source>
        <dbReference type="ARBA" id="ARBA00022741"/>
    </source>
</evidence>
<dbReference type="PANTHER" id="PTHR18866:SF128">
    <property type="entry name" value="UREA AMIDOLYASE"/>
    <property type="match status" value="1"/>
</dbReference>
<evidence type="ECO:0000256" key="5">
    <source>
        <dbReference type="ARBA" id="ARBA00022840"/>
    </source>
</evidence>
<keyword evidence="6" id="KW-0092">Biotin</keyword>
<dbReference type="Pfam" id="PF02785">
    <property type="entry name" value="Biotin_carb_C"/>
    <property type="match status" value="1"/>
</dbReference>
<dbReference type="Pfam" id="PF02786">
    <property type="entry name" value="CPSase_L_D2"/>
    <property type="match status" value="1"/>
</dbReference>
<dbReference type="SUPFAM" id="SSF51246">
    <property type="entry name" value="Rudiment single hybrid motif"/>
    <property type="match status" value="1"/>
</dbReference>
<dbReference type="CDD" id="cd06850">
    <property type="entry name" value="biotinyl_domain"/>
    <property type="match status" value="1"/>
</dbReference>
<feature type="domain" description="Biotin carboxylation" evidence="10">
    <location>
        <begin position="1"/>
        <end position="444"/>
    </location>
</feature>
<dbReference type="Pfam" id="PF02626">
    <property type="entry name" value="CT_A_B"/>
    <property type="match status" value="1"/>
</dbReference>
<dbReference type="SUPFAM" id="SSF160467">
    <property type="entry name" value="PH0987 N-terminal domain-like"/>
    <property type="match status" value="1"/>
</dbReference>
<dbReference type="InterPro" id="IPR011764">
    <property type="entry name" value="Biotin_carboxylation_dom"/>
</dbReference>
<dbReference type="SUPFAM" id="SSF51230">
    <property type="entry name" value="Single hybrid motif"/>
    <property type="match status" value="1"/>
</dbReference>
<keyword evidence="12" id="KW-1185">Reference proteome</keyword>
<comment type="cofactor">
    <cofactor evidence="1">
        <name>biotin</name>
        <dbReference type="ChEBI" id="CHEBI:57586"/>
    </cofactor>
</comment>
<dbReference type="Pfam" id="PF00289">
    <property type="entry name" value="Biotin_carb_N"/>
    <property type="match status" value="1"/>
</dbReference>
<proteinExistence type="predicted"/>
<keyword evidence="5 7" id="KW-0067">ATP-binding</keyword>
<feature type="domain" description="ATP-grasp" evidence="9">
    <location>
        <begin position="120"/>
        <end position="317"/>
    </location>
</feature>
<dbReference type="InterPro" id="IPR050856">
    <property type="entry name" value="Biotin_carboxylase_complex"/>
</dbReference>
<dbReference type="EC" id="6.3.4.6" evidence="11"/>
<dbReference type="PROSITE" id="PS50979">
    <property type="entry name" value="BC"/>
    <property type="match status" value="1"/>
</dbReference>
<evidence type="ECO:0000256" key="2">
    <source>
        <dbReference type="ARBA" id="ARBA00022598"/>
    </source>
</evidence>
<evidence type="ECO:0000256" key="6">
    <source>
        <dbReference type="ARBA" id="ARBA00023267"/>
    </source>
</evidence>
<dbReference type="Pfam" id="PF00364">
    <property type="entry name" value="Biotin_lipoyl"/>
    <property type="match status" value="1"/>
</dbReference>
<dbReference type="SMART" id="SM00878">
    <property type="entry name" value="Biotin_carb_C"/>
    <property type="match status" value="1"/>
</dbReference>
<dbReference type="SUPFAM" id="SSF52440">
    <property type="entry name" value="PreATP-grasp domain"/>
    <property type="match status" value="1"/>
</dbReference>
<dbReference type="PROSITE" id="PS00188">
    <property type="entry name" value="BIOTIN"/>
    <property type="match status" value="1"/>
</dbReference>
<dbReference type="PANTHER" id="PTHR18866">
    <property type="entry name" value="CARBOXYLASE:PYRUVATE/ACETYL-COA/PROPIONYL-COA CARBOXYLASE"/>
    <property type="match status" value="1"/>
</dbReference>
<dbReference type="PROSITE" id="PS00867">
    <property type="entry name" value="CPSASE_2"/>
    <property type="match status" value="1"/>
</dbReference>
<dbReference type="Gene3D" id="3.30.1360.40">
    <property type="match status" value="1"/>
</dbReference>
<dbReference type="InterPro" id="IPR011053">
    <property type="entry name" value="Single_hybrid_motif"/>
</dbReference>
<dbReference type="InterPro" id="IPR014084">
    <property type="entry name" value="Urea_COase"/>
</dbReference>
<dbReference type="InterPro" id="IPR003833">
    <property type="entry name" value="CT_C_D"/>
</dbReference>
<dbReference type="SUPFAM" id="SSF56059">
    <property type="entry name" value="Glutathione synthetase ATP-binding domain-like"/>
    <property type="match status" value="1"/>
</dbReference>
<reference evidence="11 12" key="1">
    <citation type="submission" date="2022-10" db="EMBL/GenBank/DDBJ databases">
        <title>Characterization of Pseudomonas capsici strains from pepper and tomato in Georgia.</title>
        <authorList>
            <person name="Zhao M."/>
            <person name="Dutta B."/>
        </authorList>
    </citation>
    <scope>NUCLEOTIDE SEQUENCE [LARGE SCALE GENOMIC DNA]</scope>
    <source>
        <strain evidence="11 12">Pc20-5</strain>
    </source>
</reference>
<dbReference type="SUPFAM" id="SSF50891">
    <property type="entry name" value="Cyclophilin-like"/>
    <property type="match status" value="2"/>
</dbReference>
<dbReference type="PROSITE" id="PS50975">
    <property type="entry name" value="ATP_GRASP"/>
    <property type="match status" value="1"/>
</dbReference>
<dbReference type="Gene3D" id="2.40.50.100">
    <property type="match status" value="1"/>
</dbReference>
<protein>
    <submittedName>
        <fullName evidence="11">Urea carboxylase</fullName>
        <ecNumber evidence="11">6.3.4.6</ecNumber>
    </submittedName>
</protein>
<feature type="domain" description="Lipoyl-binding" evidence="8">
    <location>
        <begin position="1126"/>
        <end position="1204"/>
    </location>
</feature>
<dbReference type="InterPro" id="IPR011054">
    <property type="entry name" value="Rudment_hybrid_motif"/>
</dbReference>
<dbReference type="InterPro" id="IPR003778">
    <property type="entry name" value="CT_A_B"/>
</dbReference>
<dbReference type="PROSITE" id="PS50968">
    <property type="entry name" value="BIOTINYL_LIPOYL"/>
    <property type="match status" value="1"/>
</dbReference>
<evidence type="ECO:0000256" key="1">
    <source>
        <dbReference type="ARBA" id="ARBA00001953"/>
    </source>
</evidence>
<dbReference type="SMART" id="SM00797">
    <property type="entry name" value="AHS2"/>
    <property type="match status" value="1"/>
</dbReference>
<keyword evidence="4" id="KW-0378">Hydrolase</keyword>
<evidence type="ECO:0000259" key="8">
    <source>
        <dbReference type="PROSITE" id="PS50968"/>
    </source>
</evidence>
<dbReference type="GeneID" id="93564334"/>
<evidence type="ECO:0000256" key="7">
    <source>
        <dbReference type="PROSITE-ProRule" id="PRU00409"/>
    </source>
</evidence>
<dbReference type="InterPro" id="IPR005481">
    <property type="entry name" value="BC-like_N"/>
</dbReference>
<dbReference type="Proteomes" id="UP001207294">
    <property type="component" value="Unassembled WGS sequence"/>
</dbReference>
<accession>A0ABT3C5C1</accession>
<keyword evidence="3 7" id="KW-0547">Nucleotide-binding</keyword>
<evidence type="ECO:0000313" key="12">
    <source>
        <dbReference type="Proteomes" id="UP001207294"/>
    </source>
</evidence>
<evidence type="ECO:0000259" key="10">
    <source>
        <dbReference type="PROSITE" id="PS50979"/>
    </source>
</evidence>
<gene>
    <name evidence="11" type="primary">uca</name>
    <name evidence="11" type="ORF">OH718_25740</name>
</gene>
<dbReference type="InterPro" id="IPR029000">
    <property type="entry name" value="Cyclophilin-like_dom_sf"/>
</dbReference>
<dbReference type="PROSITE" id="PS00866">
    <property type="entry name" value="CPSASE_1"/>
    <property type="match status" value="1"/>
</dbReference>
<evidence type="ECO:0000313" key="11">
    <source>
        <dbReference type="EMBL" id="MCV4380007.1"/>
    </source>
</evidence>
<dbReference type="Gene3D" id="2.40.100.10">
    <property type="entry name" value="Cyclophilin-like"/>
    <property type="match status" value="2"/>
</dbReference>
<evidence type="ECO:0000259" key="9">
    <source>
        <dbReference type="PROSITE" id="PS50975"/>
    </source>
</evidence>
<dbReference type="NCBIfam" id="TIGR02712">
    <property type="entry name" value="urea_carbox"/>
    <property type="match status" value="1"/>
</dbReference>
<dbReference type="InterPro" id="IPR016185">
    <property type="entry name" value="PreATP-grasp_dom_sf"/>
</dbReference>
<dbReference type="EMBL" id="JAOXML010000044">
    <property type="protein sequence ID" value="MCV4380007.1"/>
    <property type="molecule type" value="Genomic_DNA"/>
</dbReference>
<organism evidence="11 12">
    <name type="scientific">Pseudomonas capsici</name>
    <dbReference type="NCBI Taxonomy" id="2810614"/>
    <lineage>
        <taxon>Bacteria</taxon>
        <taxon>Pseudomonadati</taxon>
        <taxon>Pseudomonadota</taxon>
        <taxon>Gammaproteobacteria</taxon>
        <taxon>Pseudomonadales</taxon>
        <taxon>Pseudomonadaceae</taxon>
        <taxon>Pseudomonas</taxon>
    </lineage>
</organism>